<feature type="compositionally biased region" description="Basic and acidic residues" evidence="1">
    <location>
        <begin position="129"/>
        <end position="146"/>
    </location>
</feature>
<feature type="region of interest" description="Disordered" evidence="1">
    <location>
        <begin position="52"/>
        <end position="149"/>
    </location>
</feature>
<keyword evidence="3" id="KW-1185">Reference proteome</keyword>
<proteinExistence type="predicted"/>
<evidence type="ECO:0000256" key="1">
    <source>
        <dbReference type="SAM" id="MobiDB-lite"/>
    </source>
</evidence>
<dbReference type="Proteomes" id="UP000187455">
    <property type="component" value="Unassembled WGS sequence"/>
</dbReference>
<protein>
    <submittedName>
        <fullName evidence="2">Retrotransposon-derived protein PEG10</fullName>
    </submittedName>
</protein>
<dbReference type="EMBL" id="LSSL01000419">
    <property type="protein sequence ID" value="OLY84658.1"/>
    <property type="molecule type" value="Genomic_DNA"/>
</dbReference>
<organism evidence="2 3">
    <name type="scientific">Smittium mucronatum</name>
    <dbReference type="NCBI Taxonomy" id="133383"/>
    <lineage>
        <taxon>Eukaryota</taxon>
        <taxon>Fungi</taxon>
        <taxon>Fungi incertae sedis</taxon>
        <taxon>Zoopagomycota</taxon>
        <taxon>Kickxellomycotina</taxon>
        <taxon>Harpellomycetes</taxon>
        <taxon>Harpellales</taxon>
        <taxon>Legeriomycetaceae</taxon>
        <taxon>Smittium</taxon>
    </lineage>
</organism>
<dbReference type="AlphaFoldDB" id="A0A1R0H6E0"/>
<reference evidence="2 3" key="1">
    <citation type="journal article" date="2016" name="Mol. Biol. Evol.">
        <title>Genome-Wide Survey of Gut Fungi (Harpellales) Reveals the First Horizontally Transferred Ubiquitin Gene from a Mosquito Host.</title>
        <authorList>
            <person name="Wang Y."/>
            <person name="White M.M."/>
            <person name="Kvist S."/>
            <person name="Moncalvo J.M."/>
        </authorList>
    </citation>
    <scope>NUCLEOTIDE SEQUENCE [LARGE SCALE GENOMIC DNA]</scope>
    <source>
        <strain evidence="2 3">ALG-7-W6</strain>
    </source>
</reference>
<name>A0A1R0H6E0_9FUNG</name>
<feature type="compositionally biased region" description="Low complexity" evidence="1">
    <location>
        <begin position="116"/>
        <end position="127"/>
    </location>
</feature>
<sequence>MRGYSLPNIPVVLGLPWIKLHSPNVHWKKNSIQFESEFCKINCVQTTREINANFGSPEDYDSDSEDKSDSPEILAPDPEEIFDTIPKTSIPPPDDHAPQMPTITNDDVLEEQDIIPQSSPNFPPQNQKSKTDKPPHILKSDSDKDPISTAKLTNEYIRFSSVLS</sequence>
<evidence type="ECO:0000313" key="3">
    <source>
        <dbReference type="Proteomes" id="UP000187455"/>
    </source>
</evidence>
<dbReference type="OrthoDB" id="3937069at2759"/>
<comment type="caution">
    <text evidence="2">The sequence shown here is derived from an EMBL/GenBank/DDBJ whole genome shotgun (WGS) entry which is preliminary data.</text>
</comment>
<evidence type="ECO:0000313" key="2">
    <source>
        <dbReference type="EMBL" id="OLY84658.1"/>
    </source>
</evidence>
<accession>A0A1R0H6E0</accession>
<gene>
    <name evidence="2" type="ORF">AYI68_g1173</name>
</gene>